<evidence type="ECO:0000313" key="1">
    <source>
        <dbReference type="EMBL" id="EDR06659.1"/>
    </source>
</evidence>
<dbReference type="InParanoid" id="B0DF63"/>
<dbReference type="RefSeq" id="XP_001882506.1">
    <property type="nucleotide sequence ID" value="XM_001882471.1"/>
</dbReference>
<dbReference type="GeneID" id="6078182"/>
<evidence type="ECO:0000313" key="2">
    <source>
        <dbReference type="Proteomes" id="UP000001194"/>
    </source>
</evidence>
<organism evidence="2">
    <name type="scientific">Laccaria bicolor (strain S238N-H82 / ATCC MYA-4686)</name>
    <name type="common">Bicoloured deceiver</name>
    <name type="synonym">Laccaria laccata var. bicolor</name>
    <dbReference type="NCBI Taxonomy" id="486041"/>
    <lineage>
        <taxon>Eukaryota</taxon>
        <taxon>Fungi</taxon>
        <taxon>Dikarya</taxon>
        <taxon>Basidiomycota</taxon>
        <taxon>Agaricomycotina</taxon>
        <taxon>Agaricomycetes</taxon>
        <taxon>Agaricomycetidae</taxon>
        <taxon>Agaricales</taxon>
        <taxon>Agaricineae</taxon>
        <taxon>Hydnangiaceae</taxon>
        <taxon>Laccaria</taxon>
    </lineage>
</organism>
<dbReference type="HOGENOM" id="CLU_2705240_0_0_1"/>
<dbReference type="EMBL" id="DS547107">
    <property type="protein sequence ID" value="EDR06659.1"/>
    <property type="molecule type" value="Genomic_DNA"/>
</dbReference>
<accession>B0DF63</accession>
<protein>
    <submittedName>
        <fullName evidence="1">Predicted protein</fullName>
    </submittedName>
</protein>
<dbReference type="AlphaFoldDB" id="B0DF63"/>
<dbReference type="KEGG" id="lbc:LACBIDRAFT_299684"/>
<keyword evidence="2" id="KW-1185">Reference proteome</keyword>
<sequence length="73" mass="8116">MSTVFFRVLENTMSWMSLCSSIDTHPEYSTPRPRSAVALTATLSSPSQPSSTTSTLFFNFRKTLSRGCGYLEV</sequence>
<name>B0DF63_LACBS</name>
<reference evidence="1 2" key="1">
    <citation type="journal article" date="2008" name="Nature">
        <title>The genome of Laccaria bicolor provides insights into mycorrhizal symbiosis.</title>
        <authorList>
            <person name="Martin F."/>
            <person name="Aerts A."/>
            <person name="Ahren D."/>
            <person name="Brun A."/>
            <person name="Danchin E.G.J."/>
            <person name="Duchaussoy F."/>
            <person name="Gibon J."/>
            <person name="Kohler A."/>
            <person name="Lindquist E."/>
            <person name="Pereda V."/>
            <person name="Salamov A."/>
            <person name="Shapiro H.J."/>
            <person name="Wuyts J."/>
            <person name="Blaudez D."/>
            <person name="Buee M."/>
            <person name="Brokstein P."/>
            <person name="Canbaeck B."/>
            <person name="Cohen D."/>
            <person name="Courty P.E."/>
            <person name="Coutinho P.M."/>
            <person name="Delaruelle C."/>
            <person name="Detter J.C."/>
            <person name="Deveau A."/>
            <person name="DiFazio S."/>
            <person name="Duplessis S."/>
            <person name="Fraissinet-Tachet L."/>
            <person name="Lucic E."/>
            <person name="Frey-Klett P."/>
            <person name="Fourrey C."/>
            <person name="Feussner I."/>
            <person name="Gay G."/>
            <person name="Grimwood J."/>
            <person name="Hoegger P.J."/>
            <person name="Jain P."/>
            <person name="Kilaru S."/>
            <person name="Labbe J."/>
            <person name="Lin Y.C."/>
            <person name="Legue V."/>
            <person name="Le Tacon F."/>
            <person name="Marmeisse R."/>
            <person name="Melayah D."/>
            <person name="Montanini B."/>
            <person name="Muratet M."/>
            <person name="Nehls U."/>
            <person name="Niculita-Hirzel H."/>
            <person name="Oudot-Le Secq M.P."/>
            <person name="Peter M."/>
            <person name="Quesneville H."/>
            <person name="Rajashekar B."/>
            <person name="Reich M."/>
            <person name="Rouhier N."/>
            <person name="Schmutz J."/>
            <person name="Yin T."/>
            <person name="Chalot M."/>
            <person name="Henrissat B."/>
            <person name="Kuees U."/>
            <person name="Lucas S."/>
            <person name="Van de Peer Y."/>
            <person name="Podila G.K."/>
            <person name="Polle A."/>
            <person name="Pukkila P.J."/>
            <person name="Richardson P.M."/>
            <person name="Rouze P."/>
            <person name="Sanders I.R."/>
            <person name="Stajich J.E."/>
            <person name="Tunlid A."/>
            <person name="Tuskan G."/>
            <person name="Grigoriev I.V."/>
        </authorList>
    </citation>
    <scope>NUCLEOTIDE SEQUENCE [LARGE SCALE GENOMIC DNA]</scope>
    <source>
        <strain evidence="2">S238N-H82 / ATCC MYA-4686</strain>
    </source>
</reference>
<proteinExistence type="predicted"/>
<gene>
    <name evidence="1" type="ORF">LACBIDRAFT_299684</name>
</gene>
<dbReference type="Proteomes" id="UP000001194">
    <property type="component" value="Unassembled WGS sequence"/>
</dbReference>